<evidence type="ECO:0000313" key="2">
    <source>
        <dbReference type="Proteomes" id="UP000829398"/>
    </source>
</evidence>
<organism evidence="1 2">
    <name type="scientific">Citrus sinensis</name>
    <name type="common">Sweet orange</name>
    <name type="synonym">Citrus aurantium var. sinensis</name>
    <dbReference type="NCBI Taxonomy" id="2711"/>
    <lineage>
        <taxon>Eukaryota</taxon>
        <taxon>Viridiplantae</taxon>
        <taxon>Streptophyta</taxon>
        <taxon>Embryophyta</taxon>
        <taxon>Tracheophyta</taxon>
        <taxon>Spermatophyta</taxon>
        <taxon>Magnoliopsida</taxon>
        <taxon>eudicotyledons</taxon>
        <taxon>Gunneridae</taxon>
        <taxon>Pentapetalae</taxon>
        <taxon>rosids</taxon>
        <taxon>malvids</taxon>
        <taxon>Sapindales</taxon>
        <taxon>Rutaceae</taxon>
        <taxon>Aurantioideae</taxon>
        <taxon>Citrus</taxon>
    </lineage>
</organism>
<keyword evidence="1" id="KW-0489">Methyltransferase</keyword>
<name>A0ACB8I0Y4_CITSI</name>
<dbReference type="Proteomes" id="UP000829398">
    <property type="component" value="Chromosome 9"/>
</dbReference>
<comment type="caution">
    <text evidence="1">The sequence shown here is derived from an EMBL/GenBank/DDBJ whole genome shotgun (WGS) entry which is preliminary data.</text>
</comment>
<dbReference type="EMBL" id="CM039178">
    <property type="protein sequence ID" value="KAH9680655.1"/>
    <property type="molecule type" value="Genomic_DNA"/>
</dbReference>
<keyword evidence="2" id="KW-1185">Reference proteome</keyword>
<sequence>MGKKKKNQSSSSSSATDLLQTLGDFTSKENWDKFFTIRGTGDSFEWYAEWPQLRDPLISLIGAPTSSPPPQILVPGCGNSRLSEHLYDAGFHGITNVDFSKVVISDMLRRNVRDRSDMRWRVMDMTSMQVFMDETFDVVLDKGGLDALMEPELGHKLGNQYLSEVKRLLKSGGKFVCLTLAESHVLGLLFPKFRFGWKMSVHAIPQKSSSEPSLQTFMVVADKENSSVVLQVTSSFDHSSLDCNKNQAFGIHEALESENQTRREYSHGSDILYSLEDLQLGAKGDMKNLSPGCRFKLILGGEGDFCFSYRAVLLDARENSGPFMYNCGVFIVPKTRAHEWLFSSEEGQWLVVESSKAARLIMVLLDTSHASASMDEIQKDLSPLVKQLAPGKDDQGAQIPFMMAGDGIKHRNVVHQATSSLTGPIIVEDLVYENVDPEFSRIWPSEDLKFRRLVFQRTQGLVQSEALLMRDGSSHRTDVETERKKASSSSKSKRKGTQRRSDDSGNQLKVYHGYLASSYHMGIISGFTLISSYLESVASVGKSVKAVVIGLGAGLLPMFLHECMPFVGIEAVELDLTMLNLAEDYFGFTQDKSLKVHITDGIKFVREMKSSSATDEMSVVHGNEITSNNTRSCNGNCTASNARVDILIIDVDSPDSSSGMTCPAADFVEGSFLLTVKDALSEQGLFIVNLVSRSQATKDMVISRMKMVFNHLFCLQLEEDVNLVLFGLSSESCIKDNSFPEAAVQLGKLVKFQHLEISQSIMDAAKKIRCLK</sequence>
<accession>A0ACB8I0Y4</accession>
<protein>
    <submittedName>
        <fullName evidence="1">Methyltransferase 11 domain-containing protein</fullName>
    </submittedName>
</protein>
<keyword evidence="1" id="KW-0808">Transferase</keyword>
<evidence type="ECO:0000313" key="1">
    <source>
        <dbReference type="EMBL" id="KAH9680655.1"/>
    </source>
</evidence>
<reference evidence="2" key="1">
    <citation type="journal article" date="2023" name="Hortic. Res.">
        <title>A chromosome-level phased genome enabling allele-level studies in sweet orange: a case study on citrus Huanglongbing tolerance.</title>
        <authorList>
            <person name="Wu B."/>
            <person name="Yu Q."/>
            <person name="Deng Z."/>
            <person name="Duan Y."/>
            <person name="Luo F."/>
            <person name="Gmitter F. Jr."/>
        </authorList>
    </citation>
    <scope>NUCLEOTIDE SEQUENCE [LARGE SCALE GENOMIC DNA]</scope>
    <source>
        <strain evidence="2">cv. Valencia</strain>
    </source>
</reference>
<gene>
    <name evidence="1" type="ORF">KPL71_026633</name>
</gene>
<proteinExistence type="predicted"/>